<keyword evidence="2" id="KW-1133">Transmembrane helix</keyword>
<evidence type="ECO:0000313" key="4">
    <source>
        <dbReference type="Proteomes" id="UP000321196"/>
    </source>
</evidence>
<keyword evidence="4" id="KW-1185">Reference proteome</keyword>
<comment type="caution">
    <text evidence="3">The sequence shown here is derived from an EMBL/GenBank/DDBJ whole genome shotgun (WGS) entry which is preliminary data.</text>
</comment>
<feature type="compositionally biased region" description="Low complexity" evidence="1">
    <location>
        <begin position="50"/>
        <end position="66"/>
    </location>
</feature>
<reference evidence="3 4" key="1">
    <citation type="submission" date="2019-08" db="EMBL/GenBank/DDBJ databases">
        <authorList>
            <person name="Dong K."/>
        </authorList>
    </citation>
    <scope>NUCLEOTIDE SEQUENCE [LARGE SCALE GENOMIC DNA]</scope>
    <source>
        <strain evidence="3 4">M4-8</strain>
    </source>
</reference>
<gene>
    <name evidence="3" type="ORF">FVP60_05115</name>
</gene>
<keyword evidence="2" id="KW-0812">Transmembrane</keyword>
<feature type="region of interest" description="Disordered" evidence="1">
    <location>
        <begin position="89"/>
        <end position="146"/>
    </location>
</feature>
<feature type="transmembrane region" description="Helical" evidence="2">
    <location>
        <begin position="209"/>
        <end position="228"/>
    </location>
</feature>
<dbReference type="EMBL" id="VRSW01000001">
    <property type="protein sequence ID" value="TXK06341.1"/>
    <property type="molecule type" value="Genomic_DNA"/>
</dbReference>
<evidence type="ECO:0000313" key="3">
    <source>
        <dbReference type="EMBL" id="TXK06341.1"/>
    </source>
</evidence>
<evidence type="ECO:0000256" key="2">
    <source>
        <dbReference type="SAM" id="Phobius"/>
    </source>
</evidence>
<name>A0A5C8HTH8_9MICO</name>
<proteinExistence type="predicted"/>
<evidence type="ECO:0000256" key="1">
    <source>
        <dbReference type="SAM" id="MobiDB-lite"/>
    </source>
</evidence>
<dbReference type="OrthoDB" id="5109074at2"/>
<accession>A0A5C8HTH8</accession>
<sequence length="375" mass="39037">MSDNKTPEPEFGEPVAEPTSEDNVVDRAHEALADAQAARAEVSANDETAADVPAASTADNAATPANEQPAEDEPDWAALDEVMAAEAAKNGGTTGAAESAATAGNTAEQTSADATASASAATDANNTATDVKTEATAGAPETAAKPAWYDSPEVASATANLPQEVQGVTEVPLTPPVIEVDEVLVGTAPAQPIFVQAPEPPLVRGNRGAAGLIGLLAAVVFAIVYLAARLLFSGINVLDPAALLDETLAQVSSFALWVPVVVFYLAFWLLGAFVNRGRWAYWVIFGLFVGLAAYAGHVLGAVIQAGPWQTEWSEAVEIMGQEIVAPAAIVALIIGRELPIWFGGWIAKRGRRVTEWNNEAQAEYERTLEAGPQLG</sequence>
<dbReference type="RefSeq" id="WP_147825146.1">
    <property type="nucleotide sequence ID" value="NZ_BAAARG010000001.1"/>
</dbReference>
<dbReference type="AlphaFoldDB" id="A0A5C8HTH8"/>
<organism evidence="3 4">
    <name type="scientific">Microbacterium mitrae</name>
    <dbReference type="NCBI Taxonomy" id="664640"/>
    <lineage>
        <taxon>Bacteria</taxon>
        <taxon>Bacillati</taxon>
        <taxon>Actinomycetota</taxon>
        <taxon>Actinomycetes</taxon>
        <taxon>Micrococcales</taxon>
        <taxon>Microbacteriaceae</taxon>
        <taxon>Microbacterium</taxon>
    </lineage>
</organism>
<feature type="region of interest" description="Disordered" evidence="1">
    <location>
        <begin position="1"/>
        <end position="73"/>
    </location>
</feature>
<protein>
    <submittedName>
        <fullName evidence="3">ABC transporter</fullName>
    </submittedName>
</protein>
<feature type="transmembrane region" description="Helical" evidence="2">
    <location>
        <begin position="279"/>
        <end position="303"/>
    </location>
</feature>
<feature type="transmembrane region" description="Helical" evidence="2">
    <location>
        <begin position="248"/>
        <end position="267"/>
    </location>
</feature>
<dbReference type="Proteomes" id="UP000321196">
    <property type="component" value="Unassembled WGS sequence"/>
</dbReference>
<keyword evidence="2" id="KW-0472">Membrane</keyword>
<feature type="transmembrane region" description="Helical" evidence="2">
    <location>
        <begin position="323"/>
        <end position="342"/>
    </location>
</feature>